<proteinExistence type="predicted"/>
<evidence type="ECO:0000256" key="1">
    <source>
        <dbReference type="SAM" id="SignalP"/>
    </source>
</evidence>
<sequence>MKAWLKAVALSCAILIAVGTAGAGAVLASPPLAQDARALSNQLVEVWVETALAITHALRE</sequence>
<protein>
    <submittedName>
        <fullName evidence="2">Uncharacterized protein</fullName>
    </submittedName>
</protein>
<reference evidence="2 3" key="1">
    <citation type="journal article" date="2020" name="Microorganisms">
        <title>Osmotic Adaptation and Compatible Solute Biosynthesis of Phototrophic Bacteria as Revealed from Genome Analyses.</title>
        <authorList>
            <person name="Imhoff J.F."/>
            <person name="Rahn T."/>
            <person name="Kunzel S."/>
            <person name="Keller A."/>
            <person name="Neulinger S.C."/>
        </authorList>
    </citation>
    <scope>NUCLEOTIDE SEQUENCE [LARGE SCALE GENOMIC DNA]</scope>
    <source>
        <strain evidence="2 3">DSM 9895</strain>
    </source>
</reference>
<evidence type="ECO:0000313" key="2">
    <source>
        <dbReference type="EMBL" id="MBK1671431.1"/>
    </source>
</evidence>
<name>A0ABS1DLL1_9PROT</name>
<comment type="caution">
    <text evidence="2">The sequence shown here is derived from an EMBL/GenBank/DDBJ whole genome shotgun (WGS) entry which is preliminary data.</text>
</comment>
<keyword evidence="3" id="KW-1185">Reference proteome</keyword>
<gene>
    <name evidence="2" type="ORF">CKO28_25865</name>
</gene>
<dbReference type="RefSeq" id="WP_200344292.1">
    <property type="nucleotide sequence ID" value="NZ_NRRL01000188.1"/>
</dbReference>
<dbReference type="EMBL" id="NRRL01000188">
    <property type="protein sequence ID" value="MBK1671431.1"/>
    <property type="molecule type" value="Genomic_DNA"/>
</dbReference>
<organism evidence="2 3">
    <name type="scientific">Rhodovibrio sodomensis</name>
    <dbReference type="NCBI Taxonomy" id="1088"/>
    <lineage>
        <taxon>Bacteria</taxon>
        <taxon>Pseudomonadati</taxon>
        <taxon>Pseudomonadota</taxon>
        <taxon>Alphaproteobacteria</taxon>
        <taxon>Rhodospirillales</taxon>
        <taxon>Rhodovibrionaceae</taxon>
        <taxon>Rhodovibrio</taxon>
    </lineage>
</organism>
<dbReference type="Proteomes" id="UP001296873">
    <property type="component" value="Unassembled WGS sequence"/>
</dbReference>
<evidence type="ECO:0000313" key="3">
    <source>
        <dbReference type="Proteomes" id="UP001296873"/>
    </source>
</evidence>
<accession>A0ABS1DLL1</accession>
<feature type="chain" id="PRO_5046581554" evidence="1">
    <location>
        <begin position="24"/>
        <end position="60"/>
    </location>
</feature>
<keyword evidence="1" id="KW-0732">Signal</keyword>
<feature type="signal peptide" evidence="1">
    <location>
        <begin position="1"/>
        <end position="23"/>
    </location>
</feature>